<dbReference type="AlphaFoldDB" id="A0AAV4ILD8"/>
<keyword evidence="2" id="KW-1185">Reference proteome</keyword>
<name>A0AAV4ILD8_9GAST</name>
<accession>A0AAV4ILD8</accession>
<proteinExistence type="predicted"/>
<comment type="caution">
    <text evidence="1">The sequence shown here is derived from an EMBL/GenBank/DDBJ whole genome shotgun (WGS) entry which is preliminary data.</text>
</comment>
<reference evidence="1 2" key="1">
    <citation type="journal article" date="2021" name="Elife">
        <title>Chloroplast acquisition without the gene transfer in kleptoplastic sea slugs, Plakobranchus ocellatus.</title>
        <authorList>
            <person name="Maeda T."/>
            <person name="Takahashi S."/>
            <person name="Yoshida T."/>
            <person name="Shimamura S."/>
            <person name="Takaki Y."/>
            <person name="Nagai Y."/>
            <person name="Toyoda A."/>
            <person name="Suzuki Y."/>
            <person name="Arimoto A."/>
            <person name="Ishii H."/>
            <person name="Satoh N."/>
            <person name="Nishiyama T."/>
            <person name="Hasebe M."/>
            <person name="Maruyama T."/>
            <person name="Minagawa J."/>
            <person name="Obokata J."/>
            <person name="Shigenobu S."/>
        </authorList>
    </citation>
    <scope>NUCLEOTIDE SEQUENCE [LARGE SCALE GENOMIC DNA]</scope>
</reference>
<dbReference type="EMBL" id="BMAT01009662">
    <property type="protein sequence ID" value="GFS11309.1"/>
    <property type="molecule type" value="Genomic_DNA"/>
</dbReference>
<organism evidence="1 2">
    <name type="scientific">Elysia marginata</name>
    <dbReference type="NCBI Taxonomy" id="1093978"/>
    <lineage>
        <taxon>Eukaryota</taxon>
        <taxon>Metazoa</taxon>
        <taxon>Spiralia</taxon>
        <taxon>Lophotrochozoa</taxon>
        <taxon>Mollusca</taxon>
        <taxon>Gastropoda</taxon>
        <taxon>Heterobranchia</taxon>
        <taxon>Euthyneura</taxon>
        <taxon>Panpulmonata</taxon>
        <taxon>Sacoglossa</taxon>
        <taxon>Placobranchoidea</taxon>
        <taxon>Plakobranchidae</taxon>
        <taxon>Elysia</taxon>
    </lineage>
</organism>
<evidence type="ECO:0000313" key="1">
    <source>
        <dbReference type="EMBL" id="GFS11309.1"/>
    </source>
</evidence>
<protein>
    <submittedName>
        <fullName evidence="1">Coagulation factor V</fullName>
    </submittedName>
</protein>
<dbReference type="Proteomes" id="UP000762676">
    <property type="component" value="Unassembled WGS sequence"/>
</dbReference>
<gene>
    <name evidence="1" type="ORF">ElyMa_004831600</name>
</gene>
<sequence length="129" mass="14515">MLGLGLCIPNRRATEAQTSFGPYCPYQTSRVVLVEEAWPLWLSIINLKPQTTQNPHCGDTTIIKLKPQTTQSPYCGDTTIIKLKPQTTQNPHCGDTTIIKLKPQTTQNPHCGDTMMPFQEPFCRPLNFK</sequence>
<evidence type="ECO:0000313" key="2">
    <source>
        <dbReference type="Proteomes" id="UP000762676"/>
    </source>
</evidence>